<feature type="chain" id="PRO_5045786529" description="Ice-binding protein C-terminal domain-containing protein" evidence="2">
    <location>
        <begin position="19"/>
        <end position="285"/>
    </location>
</feature>
<name>A0ABP9V3C5_9BACT</name>
<reference evidence="4 5" key="1">
    <citation type="submission" date="2024-02" db="EMBL/GenBank/DDBJ databases">
        <title>Rubritalea halochordaticola NBRC 107102.</title>
        <authorList>
            <person name="Ichikawa N."/>
            <person name="Katano-Makiyama Y."/>
            <person name="Hidaka K."/>
        </authorList>
    </citation>
    <scope>NUCLEOTIDE SEQUENCE [LARGE SCALE GENOMIC DNA]</scope>
    <source>
        <strain evidence="4 5">NBRC 107102</strain>
    </source>
</reference>
<dbReference type="Pfam" id="PF07589">
    <property type="entry name" value="PEP-CTERM"/>
    <property type="match status" value="1"/>
</dbReference>
<evidence type="ECO:0000256" key="2">
    <source>
        <dbReference type="SAM" id="SignalP"/>
    </source>
</evidence>
<dbReference type="EMBL" id="BAABRL010000003">
    <property type="protein sequence ID" value="GAA5495142.1"/>
    <property type="molecule type" value="Genomic_DNA"/>
</dbReference>
<comment type="caution">
    <text evidence="4">The sequence shown here is derived from an EMBL/GenBank/DDBJ whole genome shotgun (WGS) entry which is preliminary data.</text>
</comment>
<proteinExistence type="predicted"/>
<protein>
    <recommendedName>
        <fullName evidence="3">Ice-binding protein C-terminal domain-containing protein</fullName>
    </recommendedName>
</protein>
<feature type="signal peptide" evidence="2">
    <location>
        <begin position="1"/>
        <end position="18"/>
    </location>
</feature>
<keyword evidence="5" id="KW-1185">Reference proteome</keyword>
<evidence type="ECO:0000259" key="3">
    <source>
        <dbReference type="Pfam" id="PF07589"/>
    </source>
</evidence>
<gene>
    <name evidence="4" type="ORF">Rhal01_01314</name>
</gene>
<evidence type="ECO:0000313" key="5">
    <source>
        <dbReference type="Proteomes" id="UP001424741"/>
    </source>
</evidence>
<accession>A0ABP9V3C5</accession>
<sequence>MKTPIPLLYLILSGSLPAATTFLATNNTDFNDASNWSNGLPGADNPGTSEADGTLSANFSNGGQQTGDESFTIHSNINTSTFTFAMGGSGDRLLIGHTTTGSLTVNNGGALTAIGASQDVRIGFAGGTGSLIFENGSSIDTRKSMIVTRGLLSFGSDVTTLQNGIQNNLLIAGEGTLAFQIDGAMNYHTIVGSTVTLDMATNSTLELDFAAAPTTGTVLNLVNDVESFVGTFTNVNATGLAQGQSIQLIYNTTDGLLQAEVVPEPGTAGLLGLAGIVLIFRKRRG</sequence>
<evidence type="ECO:0000256" key="1">
    <source>
        <dbReference type="SAM" id="MobiDB-lite"/>
    </source>
</evidence>
<feature type="domain" description="Ice-binding protein C-terminal" evidence="3">
    <location>
        <begin position="262"/>
        <end position="284"/>
    </location>
</feature>
<dbReference type="Proteomes" id="UP001424741">
    <property type="component" value="Unassembled WGS sequence"/>
</dbReference>
<organism evidence="4 5">
    <name type="scientific">Rubritalea halochordaticola</name>
    <dbReference type="NCBI Taxonomy" id="714537"/>
    <lineage>
        <taxon>Bacteria</taxon>
        <taxon>Pseudomonadati</taxon>
        <taxon>Verrucomicrobiota</taxon>
        <taxon>Verrucomicrobiia</taxon>
        <taxon>Verrucomicrobiales</taxon>
        <taxon>Rubritaleaceae</taxon>
        <taxon>Rubritalea</taxon>
    </lineage>
</organism>
<dbReference type="RefSeq" id="WP_346187982.1">
    <property type="nucleotide sequence ID" value="NZ_BAABRL010000003.1"/>
</dbReference>
<keyword evidence="2" id="KW-0732">Signal</keyword>
<feature type="region of interest" description="Disordered" evidence="1">
    <location>
        <begin position="35"/>
        <end position="61"/>
    </location>
</feature>
<evidence type="ECO:0000313" key="4">
    <source>
        <dbReference type="EMBL" id="GAA5495142.1"/>
    </source>
</evidence>
<dbReference type="NCBIfam" id="TIGR02595">
    <property type="entry name" value="PEP_CTERM"/>
    <property type="match status" value="1"/>
</dbReference>
<dbReference type="InterPro" id="IPR013424">
    <property type="entry name" value="Ice-binding_C"/>
</dbReference>